<proteinExistence type="predicted"/>
<feature type="region of interest" description="Disordered" evidence="1">
    <location>
        <begin position="35"/>
        <end position="54"/>
    </location>
</feature>
<dbReference type="RefSeq" id="WP_014018483.1">
    <property type="nucleotide sequence ID" value="NC_015914.1"/>
</dbReference>
<gene>
    <name evidence="2" type="ordered locus">Cycma_0405</name>
</gene>
<evidence type="ECO:0008006" key="4">
    <source>
        <dbReference type="Google" id="ProtNLM"/>
    </source>
</evidence>
<name>G0IVI8_CYCMS</name>
<dbReference type="KEGG" id="cmr:Cycma_0405"/>
<sequence length="150" mass="16347">MESTFKAGLKNAVLTLMAEKKEDLNSQLLALQEASNADTKSSMGDKYETGRESINQSRDLLEKQKVLLDRDEKMVIQTSVDPSATVCLGALVKVQLGWLWVATSIGKVMHEGQEVQVVSADSPLVIALKGKCAGDKVDFRGRAIEILQVV</sequence>
<evidence type="ECO:0000313" key="2">
    <source>
        <dbReference type="EMBL" id="AEL24184.1"/>
    </source>
</evidence>
<dbReference type="STRING" id="880070.Cycma_0405"/>
<reference evidence="3" key="1">
    <citation type="submission" date="2011-07" db="EMBL/GenBank/DDBJ databases">
        <title>The complete genome of Cyclobacterium marinum DSM 745.</title>
        <authorList>
            <person name="Lucas S."/>
            <person name="Han J."/>
            <person name="Lapidus A."/>
            <person name="Bruce D."/>
            <person name="Goodwin L."/>
            <person name="Pitluck S."/>
            <person name="Peters L."/>
            <person name="Kyrpides N."/>
            <person name="Mavromatis K."/>
            <person name="Ivanova N."/>
            <person name="Ovchinnikova G."/>
            <person name="Chertkov O."/>
            <person name="Detter J.C."/>
            <person name="Tapia R."/>
            <person name="Han C."/>
            <person name="Land M."/>
            <person name="Hauser L."/>
            <person name="Markowitz V."/>
            <person name="Cheng J.-F."/>
            <person name="Hugenholtz P."/>
            <person name="Woyke T."/>
            <person name="Wu D."/>
            <person name="Tindall B."/>
            <person name="Schuetze A."/>
            <person name="Brambilla E."/>
            <person name="Klenk H.-P."/>
            <person name="Eisen J.A."/>
        </authorList>
    </citation>
    <scope>NUCLEOTIDE SEQUENCE [LARGE SCALE GENOMIC DNA]</scope>
    <source>
        <strain evidence="3">ATCC 25205 / DSM 745 / LMG 13164 / NCIMB 1802</strain>
    </source>
</reference>
<evidence type="ECO:0000313" key="3">
    <source>
        <dbReference type="Proteomes" id="UP000001635"/>
    </source>
</evidence>
<accession>G0IVI8</accession>
<dbReference type="eggNOG" id="COG0782">
    <property type="taxonomic scope" value="Bacteria"/>
</dbReference>
<keyword evidence="3" id="KW-1185">Reference proteome</keyword>
<dbReference type="EMBL" id="CP002955">
    <property type="protein sequence ID" value="AEL24184.1"/>
    <property type="molecule type" value="Genomic_DNA"/>
</dbReference>
<evidence type="ECO:0000256" key="1">
    <source>
        <dbReference type="SAM" id="MobiDB-lite"/>
    </source>
</evidence>
<dbReference type="Proteomes" id="UP000001635">
    <property type="component" value="Chromosome"/>
</dbReference>
<protein>
    <recommendedName>
        <fullName evidence="4">Transcription elongation factor</fullName>
    </recommendedName>
</protein>
<dbReference type="AlphaFoldDB" id="G0IVI8"/>
<dbReference type="HOGENOM" id="CLU_134999_0_0_10"/>
<dbReference type="OrthoDB" id="667380at2"/>
<organism evidence="2 3">
    <name type="scientific">Cyclobacterium marinum (strain ATCC 25205 / DSM 745 / LMG 13164 / NCIMB 1802)</name>
    <name type="common">Flectobacillus marinus</name>
    <dbReference type="NCBI Taxonomy" id="880070"/>
    <lineage>
        <taxon>Bacteria</taxon>
        <taxon>Pseudomonadati</taxon>
        <taxon>Bacteroidota</taxon>
        <taxon>Cytophagia</taxon>
        <taxon>Cytophagales</taxon>
        <taxon>Cyclobacteriaceae</taxon>
        <taxon>Cyclobacterium</taxon>
    </lineage>
</organism>